<keyword evidence="15 18" id="KW-0472">Membrane</keyword>
<evidence type="ECO:0000256" key="14">
    <source>
        <dbReference type="ARBA" id="ARBA00023008"/>
    </source>
</evidence>
<evidence type="ECO:0000256" key="12">
    <source>
        <dbReference type="ARBA" id="ARBA00022989"/>
    </source>
</evidence>
<feature type="domain" description="Cytochrome oxidase subunit I profile" evidence="19">
    <location>
        <begin position="28"/>
        <end position="535"/>
    </location>
</feature>
<comment type="function">
    <text evidence="18">Cytochrome c oxidase is the component of the respiratory chain that catalyzes the reduction of oxygen to water. Subunits 1-3 form the functional core of the enzyme complex. CO I is the catalytic subunit of the enzyme. Electrons originating in cytochrome c are transferred via the copper A center of subunit 2 and heme A of subunit 1 to the bimetallic center formed by heme A3 and copper B.</text>
</comment>
<evidence type="ECO:0000256" key="17">
    <source>
        <dbReference type="RuleBase" id="RU000370"/>
    </source>
</evidence>
<feature type="transmembrane region" description="Helical" evidence="18">
    <location>
        <begin position="168"/>
        <end position="194"/>
    </location>
</feature>
<feature type="transmembrane region" description="Helical" evidence="18">
    <location>
        <begin position="475"/>
        <end position="497"/>
    </location>
</feature>
<keyword evidence="13 18" id="KW-0408">Iron</keyword>
<keyword evidence="5 18" id="KW-1003">Cell membrane</keyword>
<keyword evidence="21" id="KW-1185">Reference proteome</keyword>
<dbReference type="GO" id="GO:0004129">
    <property type="term" value="F:cytochrome-c oxidase activity"/>
    <property type="evidence" value="ECO:0007669"/>
    <property type="project" value="UniProtKB-EC"/>
</dbReference>
<evidence type="ECO:0000256" key="13">
    <source>
        <dbReference type="ARBA" id="ARBA00023004"/>
    </source>
</evidence>
<dbReference type="PROSITE" id="PS50855">
    <property type="entry name" value="COX1"/>
    <property type="match status" value="1"/>
</dbReference>
<comment type="similarity">
    <text evidence="3 17">Belongs to the heme-copper respiratory oxidase family.</text>
</comment>
<dbReference type="GO" id="GO:0020037">
    <property type="term" value="F:heme binding"/>
    <property type="evidence" value="ECO:0007669"/>
    <property type="project" value="InterPro"/>
</dbReference>
<keyword evidence="4 17" id="KW-0813">Transport</keyword>
<evidence type="ECO:0000256" key="16">
    <source>
        <dbReference type="ARBA" id="ARBA00047816"/>
    </source>
</evidence>
<dbReference type="PANTHER" id="PTHR10422">
    <property type="entry name" value="CYTOCHROME C OXIDASE SUBUNIT 1"/>
    <property type="match status" value="1"/>
</dbReference>
<evidence type="ECO:0000256" key="2">
    <source>
        <dbReference type="ARBA" id="ARBA00004673"/>
    </source>
</evidence>
<dbReference type="Proteomes" id="UP000002440">
    <property type="component" value="Chromosome"/>
</dbReference>
<keyword evidence="12 18" id="KW-1133">Transmembrane helix</keyword>
<feature type="transmembrane region" description="Helical" evidence="18">
    <location>
        <begin position="608"/>
        <end position="624"/>
    </location>
</feature>
<evidence type="ECO:0000256" key="1">
    <source>
        <dbReference type="ARBA" id="ARBA00004651"/>
    </source>
</evidence>
<keyword evidence="6 17" id="KW-0349">Heme</keyword>
<dbReference type="InterPro" id="IPR014241">
    <property type="entry name" value="Cyt_c_oxidase_su1_bac"/>
</dbReference>
<dbReference type="KEGG" id="mfa:Mfla_1448"/>
<evidence type="ECO:0000256" key="6">
    <source>
        <dbReference type="ARBA" id="ARBA00022617"/>
    </source>
</evidence>
<dbReference type="NCBIfam" id="TIGR02891">
    <property type="entry name" value="CtaD_CoxA"/>
    <property type="match status" value="1"/>
</dbReference>
<evidence type="ECO:0000256" key="5">
    <source>
        <dbReference type="ARBA" id="ARBA00022475"/>
    </source>
</evidence>
<evidence type="ECO:0000256" key="8">
    <source>
        <dbReference type="ARBA" id="ARBA00022692"/>
    </source>
</evidence>
<keyword evidence="14 18" id="KW-0186">Copper</keyword>
<dbReference type="RefSeq" id="WP_011479670.1">
    <property type="nucleotide sequence ID" value="NC_007947.1"/>
</dbReference>
<dbReference type="GO" id="GO:0005886">
    <property type="term" value="C:plasma membrane"/>
    <property type="evidence" value="ECO:0007669"/>
    <property type="project" value="UniProtKB-SubCell"/>
</dbReference>
<feature type="transmembrane region" description="Helical" evidence="18">
    <location>
        <begin position="206"/>
        <end position="234"/>
    </location>
</feature>
<comment type="catalytic activity">
    <reaction evidence="16 18">
        <text>4 Fe(II)-[cytochrome c] + O2 + 8 H(+)(in) = 4 Fe(III)-[cytochrome c] + 2 H2O + 4 H(+)(out)</text>
        <dbReference type="Rhea" id="RHEA:11436"/>
        <dbReference type="Rhea" id="RHEA-COMP:10350"/>
        <dbReference type="Rhea" id="RHEA-COMP:14399"/>
        <dbReference type="ChEBI" id="CHEBI:15377"/>
        <dbReference type="ChEBI" id="CHEBI:15378"/>
        <dbReference type="ChEBI" id="CHEBI:15379"/>
        <dbReference type="ChEBI" id="CHEBI:29033"/>
        <dbReference type="ChEBI" id="CHEBI:29034"/>
        <dbReference type="EC" id="7.1.1.9"/>
    </reaction>
</comment>
<dbReference type="eggNOG" id="COG0843">
    <property type="taxonomic scope" value="Bacteria"/>
</dbReference>
<feature type="transmembrane region" description="Helical" evidence="18">
    <location>
        <begin position="87"/>
        <end position="111"/>
    </location>
</feature>
<evidence type="ECO:0000256" key="7">
    <source>
        <dbReference type="ARBA" id="ARBA00022660"/>
    </source>
</evidence>
<dbReference type="GO" id="GO:0046872">
    <property type="term" value="F:metal ion binding"/>
    <property type="evidence" value="ECO:0007669"/>
    <property type="project" value="UniProtKB-KW"/>
</dbReference>
<evidence type="ECO:0000256" key="11">
    <source>
        <dbReference type="ARBA" id="ARBA00022982"/>
    </source>
</evidence>
<feature type="transmembrane region" description="Helical" evidence="18">
    <location>
        <begin position="362"/>
        <end position="384"/>
    </location>
</feature>
<keyword evidence="8 17" id="KW-0812">Transmembrane</keyword>
<evidence type="ECO:0000313" key="21">
    <source>
        <dbReference type="Proteomes" id="UP000002440"/>
    </source>
</evidence>
<feature type="transmembrane region" description="Helical" evidence="18">
    <location>
        <begin position="396"/>
        <end position="418"/>
    </location>
</feature>
<dbReference type="EC" id="7.1.1.9" evidence="18"/>
<evidence type="ECO:0000256" key="18">
    <source>
        <dbReference type="RuleBase" id="RU363061"/>
    </source>
</evidence>
<feature type="transmembrane region" description="Helical" evidence="18">
    <location>
        <begin position="43"/>
        <end position="67"/>
    </location>
</feature>
<keyword evidence="11 17" id="KW-0249">Electron transport</keyword>
<feature type="transmembrane region" description="Helical" evidence="18">
    <location>
        <begin position="291"/>
        <end position="310"/>
    </location>
</feature>
<evidence type="ECO:0000256" key="9">
    <source>
        <dbReference type="ARBA" id="ARBA00022723"/>
    </source>
</evidence>
<dbReference type="InterPro" id="IPR036927">
    <property type="entry name" value="Cyt_c_oxase-like_su1_sf"/>
</dbReference>
<gene>
    <name evidence="20" type="ordered locus">Mfla_1448</name>
</gene>
<sequence>MTDSASIHHDDEETRQLERTWASPPGFFAWFTHVNQTNIGMRFIVTGFIFFILGVILALLMRLQLAVPENDFMDPETYNQVFSMHGITMMFLFAIPVMEGFAVYIIPLMLGTRDMTFPRLNAFGYYIYLIAGVMMYAALLLRIAPDAGWFSYPPLAGASFSPGLGLDFYTTVVTFMEISALVAAIELIATIFKCKVPGMSLNRMPIFVWAVLVMSFMIVFALPPLVIASLMLALDRMAGMHFFTAASGDPILWQHLFWFFGHPEVYIIFIPALGMVSSIIITFTQRPIFGYIPIVLSIVAIGFIGFGLWVHHMFTAGLPQLGSNFFTASSAMIAIPSGVQIFCWIATLWGSKPKLATPLLHVLGFFLIFIIGGLSGVMVASVPFDMQAHDTYFVVAHFHYVLIGGAVFPLLGGLYYWYPKFTGRMMSERLGKVAFWVTFAGFNLTFFPMHKLGLEGMPRRVYTYLDGLGWNEANLFISISSAVFTLGLMLTLVNVLISLKRGNIAGDNPWNADTLEWATSSPPPSYNFRHIRTVDSRYPLWSGTGGLEQNPVVTGIRSDRREILLTSILESHPEARQPLPGPSPWPFWLAVATAITFAGLMAHLAIPLLGFVLCFIAITGWVWPKRLGVAK</sequence>
<dbReference type="PRINTS" id="PR01165">
    <property type="entry name" value="CYCOXIDASEI"/>
</dbReference>
<feature type="transmembrane region" description="Helical" evidence="18">
    <location>
        <begin position="430"/>
        <end position="449"/>
    </location>
</feature>
<feature type="transmembrane region" description="Helical" evidence="18">
    <location>
        <begin position="265"/>
        <end position="284"/>
    </location>
</feature>
<dbReference type="EMBL" id="CP000284">
    <property type="protein sequence ID" value="ABE49716.1"/>
    <property type="molecule type" value="Genomic_DNA"/>
</dbReference>
<dbReference type="HOGENOM" id="CLU_011899_7_3_4"/>
<evidence type="ECO:0000256" key="4">
    <source>
        <dbReference type="ARBA" id="ARBA00022448"/>
    </source>
</evidence>
<name>Q1H1C1_METFK</name>
<evidence type="ECO:0000256" key="15">
    <source>
        <dbReference type="ARBA" id="ARBA00023136"/>
    </source>
</evidence>
<dbReference type="AlphaFoldDB" id="Q1H1C1"/>
<dbReference type="STRING" id="265072.Mfla_1448"/>
<evidence type="ECO:0000256" key="3">
    <source>
        <dbReference type="ARBA" id="ARBA00009578"/>
    </source>
</evidence>
<evidence type="ECO:0000259" key="19">
    <source>
        <dbReference type="PROSITE" id="PS50855"/>
    </source>
</evidence>
<proteinExistence type="inferred from homology"/>
<dbReference type="SUPFAM" id="SSF81442">
    <property type="entry name" value="Cytochrome c oxidase subunit I-like"/>
    <property type="match status" value="1"/>
</dbReference>
<dbReference type="GO" id="GO:0006119">
    <property type="term" value="P:oxidative phosphorylation"/>
    <property type="evidence" value="ECO:0007669"/>
    <property type="project" value="UniProtKB-UniPathway"/>
</dbReference>
<dbReference type="OrthoDB" id="9803294at2"/>
<dbReference type="GO" id="GO:0022904">
    <property type="term" value="P:respiratory electron transport chain"/>
    <property type="evidence" value="ECO:0007669"/>
    <property type="project" value="TreeGrafter"/>
</dbReference>
<dbReference type="Gene3D" id="1.20.210.10">
    <property type="entry name" value="Cytochrome c oxidase-like, subunit I domain"/>
    <property type="match status" value="1"/>
</dbReference>
<dbReference type="UniPathway" id="UPA00705"/>
<evidence type="ECO:0000256" key="10">
    <source>
        <dbReference type="ARBA" id="ARBA00022967"/>
    </source>
</evidence>
<accession>Q1H1C1</accession>
<keyword evidence="10" id="KW-1278">Translocase</keyword>
<dbReference type="PROSITE" id="PS00077">
    <property type="entry name" value="COX1_CUB"/>
    <property type="match status" value="1"/>
</dbReference>
<comment type="pathway">
    <text evidence="2 18">Energy metabolism; oxidative phosphorylation.</text>
</comment>
<reference evidence="20 21" key="1">
    <citation type="submission" date="2006-03" db="EMBL/GenBank/DDBJ databases">
        <title>Complete sequence of Methylobacillus flagellatus KT.</title>
        <authorList>
            <consortium name="US DOE Joint Genome Institute"/>
            <person name="Copeland A."/>
            <person name="Lucas S."/>
            <person name="Lapidus A."/>
            <person name="Barry K."/>
            <person name="Detter J.C."/>
            <person name="Glavina del Rio T."/>
            <person name="Hammon N."/>
            <person name="Israni S."/>
            <person name="Dalin E."/>
            <person name="Tice H."/>
            <person name="Pitluck S."/>
            <person name="Brettin T."/>
            <person name="Bruce D."/>
            <person name="Han C."/>
            <person name="Tapia R."/>
            <person name="Saunders E."/>
            <person name="Gilna P."/>
            <person name="Schmutz J."/>
            <person name="Larimer F."/>
            <person name="Land M."/>
            <person name="Kyrpides N."/>
            <person name="Anderson I."/>
            <person name="Richardson P."/>
        </authorList>
    </citation>
    <scope>NUCLEOTIDE SEQUENCE [LARGE SCALE GENOMIC DNA]</scope>
    <source>
        <strain evidence="21">KT / ATCC 51484 / DSM 6875</strain>
    </source>
</reference>
<dbReference type="InterPro" id="IPR023615">
    <property type="entry name" value="Cyt_c_Oxase_su1_BS"/>
</dbReference>
<comment type="subcellular location">
    <subcellularLocation>
        <location evidence="1 18">Cell membrane</location>
        <topology evidence="1 18">Multi-pass membrane protein</topology>
    </subcellularLocation>
</comment>
<dbReference type="GO" id="GO:0015990">
    <property type="term" value="P:electron transport coupled proton transport"/>
    <property type="evidence" value="ECO:0007669"/>
    <property type="project" value="InterPro"/>
</dbReference>
<keyword evidence="20" id="KW-0560">Oxidoreductase</keyword>
<feature type="transmembrane region" description="Helical" evidence="18">
    <location>
        <begin position="330"/>
        <end position="350"/>
    </location>
</feature>
<keyword evidence="9 18" id="KW-0479">Metal-binding</keyword>
<keyword evidence="7 17" id="KW-0679">Respiratory chain</keyword>
<evidence type="ECO:0000313" key="20">
    <source>
        <dbReference type="EMBL" id="ABE49716.1"/>
    </source>
</evidence>
<protein>
    <recommendedName>
        <fullName evidence="18">Cytochrome c oxidase subunit 1</fullName>
        <ecNumber evidence="18">7.1.1.9</ecNumber>
    </recommendedName>
</protein>
<dbReference type="InterPro" id="IPR023616">
    <property type="entry name" value="Cyt_c_oxase-like_su1_dom"/>
</dbReference>
<dbReference type="PANTHER" id="PTHR10422:SF35">
    <property type="entry name" value="CYTOCHROME BO(3) UBIQUINOL OXIDASE SUBUNIT 1"/>
    <property type="match status" value="1"/>
</dbReference>
<feature type="transmembrane region" description="Helical" evidence="18">
    <location>
        <begin position="123"/>
        <end position="144"/>
    </location>
</feature>
<organism evidence="20 21">
    <name type="scientific">Methylobacillus flagellatus (strain ATCC 51484 / DSM 6875 / VKM B-1610 / KT)</name>
    <dbReference type="NCBI Taxonomy" id="265072"/>
    <lineage>
        <taxon>Bacteria</taxon>
        <taxon>Pseudomonadati</taxon>
        <taxon>Pseudomonadota</taxon>
        <taxon>Betaproteobacteria</taxon>
        <taxon>Nitrosomonadales</taxon>
        <taxon>Methylophilaceae</taxon>
        <taxon>Methylobacillus</taxon>
    </lineage>
</organism>
<dbReference type="InterPro" id="IPR000883">
    <property type="entry name" value="Cyt_C_Oxase_1"/>
</dbReference>
<dbReference type="GO" id="GO:0016491">
    <property type="term" value="F:oxidoreductase activity"/>
    <property type="evidence" value="ECO:0007669"/>
    <property type="project" value="UniProtKB-KW"/>
</dbReference>
<dbReference type="Pfam" id="PF00115">
    <property type="entry name" value="COX1"/>
    <property type="match status" value="1"/>
</dbReference>